<organism evidence="6 7">
    <name type="scientific">Ramalina farinacea</name>
    <dbReference type="NCBI Taxonomy" id="258253"/>
    <lineage>
        <taxon>Eukaryota</taxon>
        <taxon>Fungi</taxon>
        <taxon>Dikarya</taxon>
        <taxon>Ascomycota</taxon>
        <taxon>Pezizomycotina</taxon>
        <taxon>Lecanoromycetes</taxon>
        <taxon>OSLEUM clade</taxon>
        <taxon>Lecanoromycetidae</taxon>
        <taxon>Lecanorales</taxon>
        <taxon>Lecanorineae</taxon>
        <taxon>Ramalinaceae</taxon>
        <taxon>Ramalina</taxon>
    </lineage>
</organism>
<dbReference type="EMBL" id="JAPUFD010000008">
    <property type="protein sequence ID" value="MDI1488738.1"/>
    <property type="molecule type" value="Genomic_DNA"/>
</dbReference>
<evidence type="ECO:0000256" key="4">
    <source>
        <dbReference type="SAM" id="SignalP"/>
    </source>
</evidence>
<reference evidence="6" key="1">
    <citation type="journal article" date="2023" name="Genome Biol. Evol.">
        <title>First Whole Genome Sequence and Flow Cytometry Genome Size Data for the Lichen-Forming Fungus Ramalina farinacea (Ascomycota).</title>
        <authorList>
            <person name="Llewellyn T."/>
            <person name="Mian S."/>
            <person name="Hill R."/>
            <person name="Leitch I.J."/>
            <person name="Gaya E."/>
        </authorList>
    </citation>
    <scope>NUCLEOTIDE SEQUENCE</scope>
    <source>
        <strain evidence="6">LIQ254RAFAR</strain>
    </source>
</reference>
<evidence type="ECO:0000313" key="7">
    <source>
        <dbReference type="Proteomes" id="UP001161017"/>
    </source>
</evidence>
<keyword evidence="4" id="KW-0732">Signal</keyword>
<name>A0AA43QQ21_9LECA</name>
<sequence>MHLPVASCLTAAIAILPVSTALNIIVNNDDGFGSANIREFYRLLKAAGHDVRMVAPVDNESGQGGRSVFTSSPKLTVSSEYNLVPAGAPSFGQDPMDSHIFYYNGTPAAVTFVAFDFVVPMYTNWTKVDLLVAGPNFGNNLGPFLYTLSGTIGATYAAVERGIPAIAFSDGGSGTQRSYKEINATTKSGSPDPATINAQLSVSLVEQLIKNGNKSQLLPLGYGLNVNYPAITSLVNDSCVKPTFIQSRLTGGADVDKAVFNATTALFRYGDIVSPGANACINGDCSLPGETDVVSSGCFSAVSVFTVDYDAPNCKGDPNVQKLLTPLVQYQNATVKRGMSPRRFVRRSYLDEDS</sequence>
<protein>
    <recommendedName>
        <fullName evidence="5">Survival protein SurE-like phosphatase/nucleotidase domain-containing protein</fullName>
    </recommendedName>
</protein>
<dbReference type="SUPFAM" id="SSF64167">
    <property type="entry name" value="SurE-like"/>
    <property type="match status" value="1"/>
</dbReference>
<proteinExistence type="inferred from homology"/>
<evidence type="ECO:0000256" key="3">
    <source>
        <dbReference type="ARBA" id="ARBA00022801"/>
    </source>
</evidence>
<comment type="similarity">
    <text evidence="1">Belongs to the SurE nucleotidase family.</text>
</comment>
<dbReference type="GO" id="GO:0046872">
    <property type="term" value="F:metal ion binding"/>
    <property type="evidence" value="ECO:0007669"/>
    <property type="project" value="UniProtKB-KW"/>
</dbReference>
<evidence type="ECO:0000256" key="1">
    <source>
        <dbReference type="ARBA" id="ARBA00011062"/>
    </source>
</evidence>
<dbReference type="PANTHER" id="PTHR30457">
    <property type="entry name" value="5'-NUCLEOTIDASE SURE"/>
    <property type="match status" value="1"/>
</dbReference>
<dbReference type="Proteomes" id="UP001161017">
    <property type="component" value="Unassembled WGS sequence"/>
</dbReference>
<evidence type="ECO:0000259" key="5">
    <source>
        <dbReference type="Pfam" id="PF01975"/>
    </source>
</evidence>
<evidence type="ECO:0000313" key="6">
    <source>
        <dbReference type="EMBL" id="MDI1488738.1"/>
    </source>
</evidence>
<accession>A0AA43QQ21</accession>
<keyword evidence="7" id="KW-1185">Reference proteome</keyword>
<dbReference type="InterPro" id="IPR002828">
    <property type="entry name" value="SurE-like_Pase/nucleotidase"/>
</dbReference>
<feature type="signal peptide" evidence="4">
    <location>
        <begin position="1"/>
        <end position="21"/>
    </location>
</feature>
<dbReference type="GO" id="GO:0008252">
    <property type="term" value="F:nucleotidase activity"/>
    <property type="evidence" value="ECO:0007669"/>
    <property type="project" value="InterPro"/>
</dbReference>
<feature type="chain" id="PRO_5041466932" description="Survival protein SurE-like phosphatase/nucleotidase domain-containing protein" evidence="4">
    <location>
        <begin position="22"/>
        <end position="354"/>
    </location>
</feature>
<dbReference type="Gene3D" id="3.40.1210.10">
    <property type="entry name" value="Survival protein SurE-like phosphatase/nucleotidase"/>
    <property type="match status" value="1"/>
</dbReference>
<dbReference type="InterPro" id="IPR030048">
    <property type="entry name" value="SurE"/>
</dbReference>
<comment type="caution">
    <text evidence="6">The sequence shown here is derived from an EMBL/GenBank/DDBJ whole genome shotgun (WGS) entry which is preliminary data.</text>
</comment>
<feature type="domain" description="Survival protein SurE-like phosphatase/nucleotidase" evidence="5">
    <location>
        <begin position="24"/>
        <end position="231"/>
    </location>
</feature>
<gene>
    <name evidence="6" type="ORF">OHK93_008014</name>
</gene>
<dbReference type="Pfam" id="PF01975">
    <property type="entry name" value="SurE"/>
    <property type="match status" value="1"/>
</dbReference>
<evidence type="ECO:0000256" key="2">
    <source>
        <dbReference type="ARBA" id="ARBA00022723"/>
    </source>
</evidence>
<keyword evidence="2" id="KW-0479">Metal-binding</keyword>
<dbReference type="PANTHER" id="PTHR30457:SF0">
    <property type="entry name" value="PHOSPHATASE, PUTATIVE (AFU_ORTHOLOGUE AFUA_4G01070)-RELATED"/>
    <property type="match status" value="1"/>
</dbReference>
<dbReference type="AlphaFoldDB" id="A0AA43QQ21"/>
<keyword evidence="3" id="KW-0378">Hydrolase</keyword>
<dbReference type="InterPro" id="IPR036523">
    <property type="entry name" value="SurE-like_sf"/>
</dbReference>